<evidence type="ECO:0000313" key="2">
    <source>
        <dbReference type="EMBL" id="GAU93747.1"/>
    </source>
</evidence>
<dbReference type="EMBL" id="BDGG01000002">
    <property type="protein sequence ID" value="GAU93747.1"/>
    <property type="molecule type" value="Genomic_DNA"/>
</dbReference>
<dbReference type="AlphaFoldDB" id="A0A1D1V2D9"/>
<accession>A0A1D1V2D9</accession>
<evidence type="ECO:0000256" key="1">
    <source>
        <dbReference type="SAM" id="MobiDB-lite"/>
    </source>
</evidence>
<keyword evidence="3" id="KW-1185">Reference proteome</keyword>
<gene>
    <name evidence="2" type="primary">RvY_05638-1</name>
    <name evidence="2" type="synonym">RvY_05638.1</name>
    <name evidence="2" type="ORF">RvY_05638</name>
</gene>
<organism evidence="2 3">
    <name type="scientific">Ramazzottius varieornatus</name>
    <name type="common">Water bear</name>
    <name type="synonym">Tardigrade</name>
    <dbReference type="NCBI Taxonomy" id="947166"/>
    <lineage>
        <taxon>Eukaryota</taxon>
        <taxon>Metazoa</taxon>
        <taxon>Ecdysozoa</taxon>
        <taxon>Tardigrada</taxon>
        <taxon>Eutardigrada</taxon>
        <taxon>Parachela</taxon>
        <taxon>Hypsibioidea</taxon>
        <taxon>Ramazzottiidae</taxon>
        <taxon>Ramazzottius</taxon>
    </lineage>
</organism>
<sequence length="70" mass="7910">MEDEENLGNGWNRQGGSQLRLQKVLSYLKPGEADHSAQDEQWEDPENLKDGGHKEGNPTPYDYSHGFLVP</sequence>
<name>A0A1D1V2D9_RAMVA</name>
<reference evidence="2 3" key="1">
    <citation type="journal article" date="2016" name="Nat. Commun.">
        <title>Extremotolerant tardigrade genome and improved radiotolerance of human cultured cells by tardigrade-unique protein.</title>
        <authorList>
            <person name="Hashimoto T."/>
            <person name="Horikawa D.D."/>
            <person name="Saito Y."/>
            <person name="Kuwahara H."/>
            <person name="Kozuka-Hata H."/>
            <person name="Shin-I T."/>
            <person name="Minakuchi Y."/>
            <person name="Ohishi K."/>
            <person name="Motoyama A."/>
            <person name="Aizu T."/>
            <person name="Enomoto A."/>
            <person name="Kondo K."/>
            <person name="Tanaka S."/>
            <person name="Hara Y."/>
            <person name="Koshikawa S."/>
            <person name="Sagara H."/>
            <person name="Miura T."/>
            <person name="Yokobori S."/>
            <person name="Miyagawa K."/>
            <person name="Suzuki Y."/>
            <person name="Kubo T."/>
            <person name="Oyama M."/>
            <person name="Kohara Y."/>
            <person name="Fujiyama A."/>
            <person name="Arakawa K."/>
            <person name="Katayama T."/>
            <person name="Toyoda A."/>
            <person name="Kunieda T."/>
        </authorList>
    </citation>
    <scope>NUCLEOTIDE SEQUENCE [LARGE SCALE GENOMIC DNA]</scope>
    <source>
        <strain evidence="2 3">YOKOZUNA-1</strain>
    </source>
</reference>
<feature type="compositionally biased region" description="Basic and acidic residues" evidence="1">
    <location>
        <begin position="46"/>
        <end position="56"/>
    </location>
</feature>
<comment type="caution">
    <text evidence="2">The sequence shown here is derived from an EMBL/GenBank/DDBJ whole genome shotgun (WGS) entry which is preliminary data.</text>
</comment>
<dbReference type="Proteomes" id="UP000186922">
    <property type="component" value="Unassembled WGS sequence"/>
</dbReference>
<feature type="region of interest" description="Disordered" evidence="1">
    <location>
        <begin position="30"/>
        <end position="70"/>
    </location>
</feature>
<proteinExistence type="predicted"/>
<evidence type="ECO:0000313" key="3">
    <source>
        <dbReference type="Proteomes" id="UP000186922"/>
    </source>
</evidence>
<protein>
    <submittedName>
        <fullName evidence="2">Uncharacterized protein</fullName>
    </submittedName>
</protein>